<dbReference type="InterPro" id="IPR038109">
    <property type="entry name" value="DNA_bind_recomb_sf"/>
</dbReference>
<dbReference type="InterPro" id="IPR050639">
    <property type="entry name" value="SSR_resolvase"/>
</dbReference>
<dbReference type="Gene3D" id="3.90.1750.20">
    <property type="entry name" value="Putative Large Serine Recombinase, Chain B, Domain 2"/>
    <property type="match status" value="1"/>
</dbReference>
<dbReference type="Gene3D" id="3.40.50.1390">
    <property type="entry name" value="Resolvase, N-terminal catalytic domain"/>
    <property type="match status" value="1"/>
</dbReference>
<dbReference type="SUPFAM" id="SSF53041">
    <property type="entry name" value="Resolvase-like"/>
    <property type="match status" value="1"/>
</dbReference>
<dbReference type="GO" id="GO:0000150">
    <property type="term" value="F:DNA strand exchange activity"/>
    <property type="evidence" value="ECO:0007669"/>
    <property type="project" value="InterPro"/>
</dbReference>
<proteinExistence type="predicted"/>
<dbReference type="RefSeq" id="WP_118025316.1">
    <property type="nucleotide sequence ID" value="NZ_QSFO01000007.1"/>
</dbReference>
<dbReference type="GO" id="GO:0003677">
    <property type="term" value="F:DNA binding"/>
    <property type="evidence" value="ECO:0007669"/>
    <property type="project" value="InterPro"/>
</dbReference>
<dbReference type="Pfam" id="PF13408">
    <property type="entry name" value="Zn_ribbon_recom"/>
    <property type="match status" value="1"/>
</dbReference>
<dbReference type="InterPro" id="IPR006119">
    <property type="entry name" value="Resolv_N"/>
</dbReference>
<sequence length="528" mass="60834">MAYCIYLRKSRADRELELQGFGETLKRHRDTLIELAKKKNLPIGEIYEEVVSGDSIAARPQMQRLLNDVSDGKWEGVLVMEIERLARGDTSDQGIVTKTFTYSNTLIITPMKTFNPTDEFDQEYFEFGLYMSRREYKTIKRRLHAGMEASCKEGNYIHHTPPFGYSIVKNKKSKGYRLEPKPGEAEIVKLIFQWYTKGILKEDGSYELLGTARIADKLNSEYSINPLGGVWTIPTISTMLRNEHYLGYIVFGKKKRKKVVENGIIVDKWTRNESYGLYKGKHPALVSQDTFNLAQERLSRNPRRPSKTITNPLAGVIKCGMCGRSMYRRPYQKRGQSASLICSEKTCHNVSSAFYLVEDALLTAIKEWIDGYEIKEEANKYDTSVLESKTKLLEEQQKQLITYKNQLTKVFEAYENGIYDSDTFLNRQKTVSESISSTEEAIVKLNKEIANEREIISHQEEIIPKARKILEIYKTSDDVQLKNDLMKSILDKVVYTKTANGHFKDQRQDDFKLELFPKLPKNKGNSSE</sequence>
<evidence type="ECO:0000259" key="1">
    <source>
        <dbReference type="PROSITE" id="PS51736"/>
    </source>
</evidence>
<dbReference type="Pfam" id="PF00239">
    <property type="entry name" value="Resolvase"/>
    <property type="match status" value="1"/>
</dbReference>
<dbReference type="InterPro" id="IPR011109">
    <property type="entry name" value="DNA_bind_recombinase_dom"/>
</dbReference>
<feature type="domain" description="Recombinase" evidence="2">
    <location>
        <begin position="162"/>
        <end position="304"/>
    </location>
</feature>
<feature type="domain" description="Resolvase/invertase-type recombinase catalytic" evidence="1">
    <location>
        <begin position="2"/>
        <end position="154"/>
    </location>
</feature>
<dbReference type="PROSITE" id="PS51737">
    <property type="entry name" value="RECOMBINASE_DNA_BIND"/>
    <property type="match status" value="1"/>
</dbReference>
<gene>
    <name evidence="3" type="ORF">DW929_07205</name>
</gene>
<dbReference type="InterPro" id="IPR036162">
    <property type="entry name" value="Resolvase-like_N_sf"/>
</dbReference>
<dbReference type="InterPro" id="IPR025827">
    <property type="entry name" value="Zn_ribbon_recom_dom"/>
</dbReference>
<dbReference type="PANTHER" id="PTHR30461">
    <property type="entry name" value="DNA-INVERTASE FROM LAMBDOID PROPHAGE"/>
    <property type="match status" value="1"/>
</dbReference>
<accession>A0A413S025</accession>
<dbReference type="CDD" id="cd00338">
    <property type="entry name" value="Ser_Recombinase"/>
    <property type="match status" value="1"/>
</dbReference>
<dbReference type="AlphaFoldDB" id="A0A413S025"/>
<name>A0A413S025_9FIRM</name>
<reference evidence="3 4" key="1">
    <citation type="submission" date="2018-08" db="EMBL/GenBank/DDBJ databases">
        <title>A genome reference for cultivated species of the human gut microbiota.</title>
        <authorList>
            <person name="Zou Y."/>
            <person name="Xue W."/>
            <person name="Luo G."/>
        </authorList>
    </citation>
    <scope>NUCLEOTIDE SEQUENCE [LARGE SCALE GENOMIC DNA]</scope>
    <source>
        <strain evidence="3 4">AM43-2</strain>
    </source>
</reference>
<dbReference type="SMART" id="SM00857">
    <property type="entry name" value="Resolvase"/>
    <property type="match status" value="1"/>
</dbReference>
<comment type="caution">
    <text evidence="3">The sequence shown here is derived from an EMBL/GenBank/DDBJ whole genome shotgun (WGS) entry which is preliminary data.</text>
</comment>
<dbReference type="EMBL" id="QSFO01000007">
    <property type="protein sequence ID" value="RHA54464.1"/>
    <property type="molecule type" value="Genomic_DNA"/>
</dbReference>
<evidence type="ECO:0000313" key="4">
    <source>
        <dbReference type="Proteomes" id="UP000284598"/>
    </source>
</evidence>
<dbReference type="Proteomes" id="UP000284598">
    <property type="component" value="Unassembled WGS sequence"/>
</dbReference>
<dbReference type="Pfam" id="PF07508">
    <property type="entry name" value="Recombinase"/>
    <property type="match status" value="1"/>
</dbReference>
<evidence type="ECO:0000259" key="2">
    <source>
        <dbReference type="PROSITE" id="PS51737"/>
    </source>
</evidence>
<evidence type="ECO:0000313" key="3">
    <source>
        <dbReference type="EMBL" id="RHA54464.1"/>
    </source>
</evidence>
<dbReference type="PROSITE" id="PS51736">
    <property type="entry name" value="RECOMBINASES_3"/>
    <property type="match status" value="1"/>
</dbReference>
<organism evidence="3 4">
    <name type="scientific">Eubacterium ventriosum</name>
    <dbReference type="NCBI Taxonomy" id="39496"/>
    <lineage>
        <taxon>Bacteria</taxon>
        <taxon>Bacillati</taxon>
        <taxon>Bacillota</taxon>
        <taxon>Clostridia</taxon>
        <taxon>Eubacteriales</taxon>
        <taxon>Eubacteriaceae</taxon>
        <taxon>Eubacterium</taxon>
    </lineage>
</organism>
<dbReference type="PANTHER" id="PTHR30461:SF23">
    <property type="entry name" value="DNA RECOMBINASE-RELATED"/>
    <property type="match status" value="1"/>
</dbReference>
<protein>
    <submittedName>
        <fullName evidence="3">Recombinase family protein</fullName>
    </submittedName>
</protein>